<feature type="region of interest" description="Disordered" evidence="1">
    <location>
        <begin position="91"/>
        <end position="110"/>
    </location>
</feature>
<sequence>MENVLCLIFGFCWSVVRSAVCFLVDVECGWRRIAGMLNPILRILFNKIYHERQLLYPKNINLHLLVSTTCYLHLPTVHAALRTIPVYKQNQNGTGFDKKGTVDQGACPVS</sequence>
<keyword evidence="2" id="KW-0732">Signal</keyword>
<keyword evidence="4" id="KW-1185">Reference proteome</keyword>
<evidence type="ECO:0000313" key="3">
    <source>
        <dbReference type="EMBL" id="PWY75039.1"/>
    </source>
</evidence>
<comment type="caution">
    <text evidence="3">The sequence shown here is derived from an EMBL/GenBank/DDBJ whole genome shotgun (WGS) entry which is preliminary data.</text>
</comment>
<evidence type="ECO:0008006" key="5">
    <source>
        <dbReference type="Google" id="ProtNLM"/>
    </source>
</evidence>
<evidence type="ECO:0000313" key="4">
    <source>
        <dbReference type="Proteomes" id="UP000247233"/>
    </source>
</evidence>
<feature type="chain" id="PRO_5016370044" description="Secreted protein" evidence="2">
    <location>
        <begin position="19"/>
        <end position="110"/>
    </location>
</feature>
<reference evidence="3 4" key="1">
    <citation type="submission" date="2016-12" db="EMBL/GenBank/DDBJ databases">
        <title>The genomes of Aspergillus section Nigri reveals drivers in fungal speciation.</title>
        <authorList>
            <consortium name="DOE Joint Genome Institute"/>
            <person name="Vesth T.C."/>
            <person name="Nybo J."/>
            <person name="Theobald S."/>
            <person name="Brandl J."/>
            <person name="Frisvad J.C."/>
            <person name="Nielsen K.F."/>
            <person name="Lyhne E.K."/>
            <person name="Kogle M.E."/>
            <person name="Kuo A."/>
            <person name="Riley R."/>
            <person name="Clum A."/>
            <person name="Nolan M."/>
            <person name="Lipzen A."/>
            <person name="Salamov A."/>
            <person name="Henrissat B."/>
            <person name="Wiebenga A."/>
            <person name="De Vries R.P."/>
            <person name="Grigoriev I.V."/>
            <person name="Mortensen U.H."/>
            <person name="Andersen M.R."/>
            <person name="Baker S.E."/>
        </authorList>
    </citation>
    <scope>NUCLEOTIDE SEQUENCE [LARGE SCALE GENOMIC DNA]</scope>
    <source>
        <strain evidence="3 4">CBS 117.55</strain>
    </source>
</reference>
<evidence type="ECO:0000256" key="2">
    <source>
        <dbReference type="SAM" id="SignalP"/>
    </source>
</evidence>
<gene>
    <name evidence="3" type="ORF">BO70DRAFT_100156</name>
</gene>
<dbReference type="GeneID" id="37060019"/>
<dbReference type="EMBL" id="MSFL01000022">
    <property type="protein sequence ID" value="PWY75039.1"/>
    <property type="molecule type" value="Genomic_DNA"/>
</dbReference>
<proteinExistence type="predicted"/>
<name>A0A317VN83_9EURO</name>
<organism evidence="3 4">
    <name type="scientific">Aspergillus heteromorphus CBS 117.55</name>
    <dbReference type="NCBI Taxonomy" id="1448321"/>
    <lineage>
        <taxon>Eukaryota</taxon>
        <taxon>Fungi</taxon>
        <taxon>Dikarya</taxon>
        <taxon>Ascomycota</taxon>
        <taxon>Pezizomycotina</taxon>
        <taxon>Eurotiomycetes</taxon>
        <taxon>Eurotiomycetidae</taxon>
        <taxon>Eurotiales</taxon>
        <taxon>Aspergillaceae</taxon>
        <taxon>Aspergillus</taxon>
        <taxon>Aspergillus subgen. Circumdati</taxon>
    </lineage>
</organism>
<dbReference type="RefSeq" id="XP_025397164.1">
    <property type="nucleotide sequence ID" value="XM_025537782.1"/>
</dbReference>
<dbReference type="Proteomes" id="UP000247233">
    <property type="component" value="Unassembled WGS sequence"/>
</dbReference>
<dbReference type="AlphaFoldDB" id="A0A317VN83"/>
<dbReference type="VEuPathDB" id="FungiDB:BO70DRAFT_100156"/>
<evidence type="ECO:0000256" key="1">
    <source>
        <dbReference type="SAM" id="MobiDB-lite"/>
    </source>
</evidence>
<feature type="signal peptide" evidence="2">
    <location>
        <begin position="1"/>
        <end position="18"/>
    </location>
</feature>
<accession>A0A317VN83</accession>
<protein>
    <recommendedName>
        <fullName evidence="5">Secreted protein</fullName>
    </recommendedName>
</protein>